<dbReference type="InterPro" id="IPR036909">
    <property type="entry name" value="Cyt_c-like_dom_sf"/>
</dbReference>
<organism evidence="2 3">
    <name type="scientific">Methylophaga thalassica</name>
    <dbReference type="NCBI Taxonomy" id="40223"/>
    <lineage>
        <taxon>Bacteria</taxon>
        <taxon>Pseudomonadati</taxon>
        <taxon>Pseudomonadota</taxon>
        <taxon>Gammaproteobacteria</taxon>
        <taxon>Thiotrichales</taxon>
        <taxon>Piscirickettsiaceae</taxon>
        <taxon>Methylophaga</taxon>
    </lineage>
</organism>
<reference evidence="2" key="2">
    <citation type="submission" date="2023-01" db="EMBL/GenBank/DDBJ databases">
        <title>Draft genome sequence of Methylophaga thalassica strain NBRC 102424.</title>
        <authorList>
            <person name="Sun Q."/>
            <person name="Mori K."/>
        </authorList>
    </citation>
    <scope>NUCLEOTIDE SEQUENCE</scope>
    <source>
        <strain evidence="2">NBRC 102424</strain>
    </source>
</reference>
<evidence type="ECO:0000256" key="1">
    <source>
        <dbReference type="SAM" id="SignalP"/>
    </source>
</evidence>
<evidence type="ECO:0000313" key="2">
    <source>
        <dbReference type="EMBL" id="GLQ00234.1"/>
    </source>
</evidence>
<sequence length="94" mass="10606">MWQKIIVFASGILLSSIVFADGKQLHDTACLQCHASLGGGDPYQLYSRTDKTVKTLAGLEKRVSYCVKAADVTWTEQQKRTVIDYLNSTFYHFK</sequence>
<accession>A0ABQ5TYB8</accession>
<evidence type="ECO:0008006" key="4">
    <source>
        <dbReference type="Google" id="ProtNLM"/>
    </source>
</evidence>
<dbReference type="EMBL" id="BSND01000005">
    <property type="protein sequence ID" value="GLQ00234.1"/>
    <property type="molecule type" value="Genomic_DNA"/>
</dbReference>
<gene>
    <name evidence="2" type="ORF">GCM10007891_20870</name>
</gene>
<proteinExistence type="predicted"/>
<feature type="signal peptide" evidence="1">
    <location>
        <begin position="1"/>
        <end position="20"/>
    </location>
</feature>
<feature type="chain" id="PRO_5045438698" description="Cytochrome c domain-containing protein" evidence="1">
    <location>
        <begin position="21"/>
        <end position="94"/>
    </location>
</feature>
<protein>
    <recommendedName>
        <fullName evidence="4">Cytochrome c domain-containing protein</fullName>
    </recommendedName>
</protein>
<evidence type="ECO:0000313" key="3">
    <source>
        <dbReference type="Proteomes" id="UP001161423"/>
    </source>
</evidence>
<reference evidence="2" key="1">
    <citation type="journal article" date="2014" name="Int. J. Syst. Evol. Microbiol.">
        <title>Complete genome of a new Firmicutes species belonging to the dominant human colonic microbiota ('Ruminococcus bicirculans') reveals two chromosomes and a selective capacity to utilize plant glucans.</title>
        <authorList>
            <consortium name="NISC Comparative Sequencing Program"/>
            <person name="Wegmann U."/>
            <person name="Louis P."/>
            <person name="Goesmann A."/>
            <person name="Henrissat B."/>
            <person name="Duncan S.H."/>
            <person name="Flint H.J."/>
        </authorList>
    </citation>
    <scope>NUCLEOTIDE SEQUENCE</scope>
    <source>
        <strain evidence="2">NBRC 102424</strain>
    </source>
</reference>
<keyword evidence="1" id="KW-0732">Signal</keyword>
<dbReference type="Proteomes" id="UP001161423">
    <property type="component" value="Unassembled WGS sequence"/>
</dbReference>
<dbReference type="RefSeq" id="WP_284723283.1">
    <property type="nucleotide sequence ID" value="NZ_BSND01000005.1"/>
</dbReference>
<comment type="caution">
    <text evidence="2">The sequence shown here is derived from an EMBL/GenBank/DDBJ whole genome shotgun (WGS) entry which is preliminary data.</text>
</comment>
<keyword evidence="3" id="KW-1185">Reference proteome</keyword>
<dbReference type="SUPFAM" id="SSF46626">
    <property type="entry name" value="Cytochrome c"/>
    <property type="match status" value="1"/>
</dbReference>
<name>A0ABQ5TYB8_9GAMM</name>